<evidence type="ECO:0000256" key="4">
    <source>
        <dbReference type="ARBA" id="ARBA00022676"/>
    </source>
</evidence>
<proteinExistence type="predicted"/>
<feature type="transmembrane region" description="Helical" evidence="10">
    <location>
        <begin position="292"/>
        <end position="310"/>
    </location>
</feature>
<evidence type="ECO:0000256" key="10">
    <source>
        <dbReference type="SAM" id="Phobius"/>
    </source>
</evidence>
<reference evidence="12" key="1">
    <citation type="journal article" date="2019" name="Int. J. Syst. Evol. Microbiol.">
        <title>The Global Catalogue of Microorganisms (GCM) 10K type strain sequencing project: providing services to taxonomists for standard genome sequencing and annotation.</title>
        <authorList>
            <consortium name="The Broad Institute Genomics Platform"/>
            <consortium name="The Broad Institute Genome Sequencing Center for Infectious Disease"/>
            <person name="Wu L."/>
            <person name="Ma J."/>
        </authorList>
    </citation>
    <scope>NUCLEOTIDE SEQUENCE [LARGE SCALE GENOMIC DNA]</scope>
    <source>
        <strain evidence="12">CCUG 58127</strain>
    </source>
</reference>
<feature type="transmembrane region" description="Helical" evidence="10">
    <location>
        <begin position="124"/>
        <end position="146"/>
    </location>
</feature>
<comment type="subcellular location">
    <subcellularLocation>
        <location evidence="1">Endoplasmic reticulum membrane</location>
        <topology evidence="1">Multi-pass membrane protein</topology>
    </subcellularLocation>
</comment>
<accession>A0ABW2ACE4</accession>
<dbReference type="PANTHER" id="PTHR12468:SF2">
    <property type="entry name" value="GPI MANNOSYLTRANSFERASE 2"/>
    <property type="match status" value="1"/>
</dbReference>
<evidence type="ECO:0000256" key="3">
    <source>
        <dbReference type="ARBA" id="ARBA00022502"/>
    </source>
</evidence>
<feature type="transmembrane region" description="Helical" evidence="10">
    <location>
        <begin position="316"/>
        <end position="332"/>
    </location>
</feature>
<keyword evidence="8 10" id="KW-1133">Transmembrane helix</keyword>
<comment type="caution">
    <text evidence="11">The sequence shown here is derived from an EMBL/GenBank/DDBJ whole genome shotgun (WGS) entry which is preliminary data.</text>
</comment>
<gene>
    <name evidence="11" type="ORF">ACFQDH_03895</name>
</gene>
<evidence type="ECO:0008006" key="13">
    <source>
        <dbReference type="Google" id="ProtNLM"/>
    </source>
</evidence>
<evidence type="ECO:0000313" key="12">
    <source>
        <dbReference type="Proteomes" id="UP001596298"/>
    </source>
</evidence>
<evidence type="ECO:0000256" key="7">
    <source>
        <dbReference type="ARBA" id="ARBA00022824"/>
    </source>
</evidence>
<dbReference type="PANTHER" id="PTHR12468">
    <property type="entry name" value="GPI MANNOSYLTRANSFERASE 2"/>
    <property type="match status" value="1"/>
</dbReference>
<evidence type="ECO:0000256" key="6">
    <source>
        <dbReference type="ARBA" id="ARBA00022692"/>
    </source>
</evidence>
<feature type="transmembrane region" description="Helical" evidence="10">
    <location>
        <begin position="84"/>
        <end position="103"/>
    </location>
</feature>
<keyword evidence="7" id="KW-0256">Endoplasmic reticulum</keyword>
<comment type="pathway">
    <text evidence="2">Glycolipid biosynthesis; glycosylphosphatidylinositol-anchor biosynthesis.</text>
</comment>
<feature type="transmembrane region" description="Helical" evidence="10">
    <location>
        <begin position="268"/>
        <end position="285"/>
    </location>
</feature>
<keyword evidence="5" id="KW-0808">Transferase</keyword>
<keyword evidence="9 10" id="KW-0472">Membrane</keyword>
<evidence type="ECO:0000256" key="9">
    <source>
        <dbReference type="ARBA" id="ARBA00023136"/>
    </source>
</evidence>
<evidence type="ECO:0000256" key="2">
    <source>
        <dbReference type="ARBA" id="ARBA00004687"/>
    </source>
</evidence>
<evidence type="ECO:0000256" key="8">
    <source>
        <dbReference type="ARBA" id="ARBA00022989"/>
    </source>
</evidence>
<dbReference type="InterPro" id="IPR007315">
    <property type="entry name" value="PIG-V/Gpi18"/>
</dbReference>
<keyword evidence="12" id="KW-1185">Reference proteome</keyword>
<sequence>MVVRIVGAWWLLYVGHRNGKSLHDMLAAWDGQWMLALAGHGYDHLPANLTDAHGHLTTDTAYAFFPGYPMVVRAVDTLPGMSTYAAAILTSLVAGAAATVAAYRIGHWCALRRWPGDEQRADQAGLIMAVLFAATPMSVVLTMAYTEAIYCAFAGWALWMILEKRWIAAGLLTMCAGLTRTTAVGLIAVLLIAAFLSRRDGWRPWVGAALAPLGWLFWMVFVGIRVGSPTGWFRIQSNGWDTRFDAGAATLRYLVDTLSLNQTAGDVITAWVILATVVLIVLAFVTRLPWQVSVYGTLAASTVLLSTGLMNSRVRLLLPAFVLLTPVALALAQRSRTTQVTVGAVATVTSAWFGAYMLGIYPYAI</sequence>
<evidence type="ECO:0000256" key="5">
    <source>
        <dbReference type="ARBA" id="ARBA00022679"/>
    </source>
</evidence>
<organism evidence="11 12">
    <name type="scientific">Flexivirga alba</name>
    <dbReference type="NCBI Taxonomy" id="702742"/>
    <lineage>
        <taxon>Bacteria</taxon>
        <taxon>Bacillati</taxon>
        <taxon>Actinomycetota</taxon>
        <taxon>Actinomycetes</taxon>
        <taxon>Micrococcales</taxon>
        <taxon>Dermacoccaceae</taxon>
        <taxon>Flexivirga</taxon>
    </lineage>
</organism>
<evidence type="ECO:0000256" key="1">
    <source>
        <dbReference type="ARBA" id="ARBA00004477"/>
    </source>
</evidence>
<dbReference type="RefSeq" id="WP_382398653.1">
    <property type="nucleotide sequence ID" value="NZ_JBHSWH010000001.1"/>
</dbReference>
<keyword evidence="6 10" id="KW-0812">Transmembrane</keyword>
<feature type="transmembrane region" description="Helical" evidence="10">
    <location>
        <begin position="166"/>
        <end position="193"/>
    </location>
</feature>
<name>A0ABW2ACE4_9MICO</name>
<evidence type="ECO:0000313" key="11">
    <source>
        <dbReference type="EMBL" id="MFC6704430.1"/>
    </source>
</evidence>
<feature type="transmembrane region" description="Helical" evidence="10">
    <location>
        <begin position="205"/>
        <end position="224"/>
    </location>
</feature>
<dbReference type="Proteomes" id="UP001596298">
    <property type="component" value="Unassembled WGS sequence"/>
</dbReference>
<keyword evidence="3" id="KW-0337">GPI-anchor biosynthesis</keyword>
<protein>
    <recommendedName>
        <fullName evidence="13">Glycosyltransferase RgtA/B/C/D-like domain-containing protein</fullName>
    </recommendedName>
</protein>
<feature type="transmembrane region" description="Helical" evidence="10">
    <location>
        <begin position="344"/>
        <end position="364"/>
    </location>
</feature>
<dbReference type="EMBL" id="JBHSWH010000001">
    <property type="protein sequence ID" value="MFC6704430.1"/>
    <property type="molecule type" value="Genomic_DNA"/>
</dbReference>
<keyword evidence="4" id="KW-0328">Glycosyltransferase</keyword>